<dbReference type="PANTHER" id="PTHR11113">
    <property type="entry name" value="N-ACETYLGLUCOSAMINE-6-PHOSPHATE DEACETYLASE"/>
    <property type="match status" value="1"/>
</dbReference>
<proteinExistence type="inferred from homology"/>
<dbReference type="SUPFAM" id="SSF51338">
    <property type="entry name" value="Composite domain of metallo-dependent hydrolases"/>
    <property type="match status" value="1"/>
</dbReference>
<dbReference type="GO" id="GO:0046872">
    <property type="term" value="F:metal ion binding"/>
    <property type="evidence" value="ECO:0007669"/>
    <property type="project" value="UniProtKB-KW"/>
</dbReference>
<organism evidence="9 10">
    <name type="scientific">Lachnellula subtilissima</name>
    <dbReference type="NCBI Taxonomy" id="602034"/>
    <lineage>
        <taxon>Eukaryota</taxon>
        <taxon>Fungi</taxon>
        <taxon>Dikarya</taxon>
        <taxon>Ascomycota</taxon>
        <taxon>Pezizomycotina</taxon>
        <taxon>Leotiomycetes</taxon>
        <taxon>Helotiales</taxon>
        <taxon>Lachnaceae</taxon>
        <taxon>Lachnellula</taxon>
    </lineage>
</organism>
<dbReference type="Proteomes" id="UP000462212">
    <property type="component" value="Unassembled WGS sequence"/>
</dbReference>
<evidence type="ECO:0000256" key="4">
    <source>
        <dbReference type="ARBA" id="ARBA00022723"/>
    </source>
</evidence>
<dbReference type="NCBIfam" id="TIGR00221">
    <property type="entry name" value="nagA"/>
    <property type="match status" value="1"/>
</dbReference>
<evidence type="ECO:0000313" key="10">
    <source>
        <dbReference type="Proteomes" id="UP000462212"/>
    </source>
</evidence>
<evidence type="ECO:0000259" key="8">
    <source>
        <dbReference type="Pfam" id="PF01979"/>
    </source>
</evidence>
<dbReference type="FunFam" id="3.20.20.140:FF:000065">
    <property type="entry name" value="N-acetylglucosamine-6-phosphate deacetylase"/>
    <property type="match status" value="1"/>
</dbReference>
<reference evidence="9 10" key="1">
    <citation type="submission" date="2018-05" db="EMBL/GenBank/DDBJ databases">
        <title>Genome sequencing and assembly of the regulated plant pathogen Lachnellula willkommii and related sister species for the development of diagnostic species identification markers.</title>
        <authorList>
            <person name="Giroux E."/>
            <person name="Bilodeau G."/>
        </authorList>
    </citation>
    <scope>NUCLEOTIDE SEQUENCE [LARGE SCALE GENOMIC DNA]</scope>
    <source>
        <strain evidence="9 10">CBS 197.66</strain>
    </source>
</reference>
<dbReference type="CDD" id="cd00854">
    <property type="entry name" value="NagA"/>
    <property type="match status" value="1"/>
</dbReference>
<keyword evidence="5" id="KW-0378">Hydrolase</keyword>
<keyword evidence="10" id="KW-1185">Reference proteome</keyword>
<dbReference type="GO" id="GO:0008448">
    <property type="term" value="F:N-acetylglucosamine-6-phosphate deacetylase activity"/>
    <property type="evidence" value="ECO:0007669"/>
    <property type="project" value="UniProtKB-EC"/>
</dbReference>
<dbReference type="InterPro" id="IPR011059">
    <property type="entry name" value="Metal-dep_hydrolase_composite"/>
</dbReference>
<comment type="similarity">
    <text evidence="1">Belongs to the metallo-dependent hydrolases superfamily. NagA family.</text>
</comment>
<evidence type="ECO:0000256" key="3">
    <source>
        <dbReference type="ARBA" id="ARBA00018029"/>
    </source>
</evidence>
<protein>
    <recommendedName>
        <fullName evidence="3">N-acetylglucosamine-6-phosphate deacetylase</fullName>
        <ecNumber evidence="2">3.5.1.25</ecNumber>
    </recommendedName>
</protein>
<dbReference type="Pfam" id="PF01979">
    <property type="entry name" value="Amidohydro_1"/>
    <property type="match status" value="1"/>
</dbReference>
<dbReference type="EMBL" id="QGMJ01000540">
    <property type="protein sequence ID" value="TVY35278.1"/>
    <property type="molecule type" value="Genomic_DNA"/>
</dbReference>
<evidence type="ECO:0000313" key="9">
    <source>
        <dbReference type="EMBL" id="TVY35278.1"/>
    </source>
</evidence>
<accession>A0A8H8U8G4</accession>
<evidence type="ECO:0000256" key="6">
    <source>
        <dbReference type="ARBA" id="ARBA00023277"/>
    </source>
</evidence>
<keyword evidence="6" id="KW-0119">Carbohydrate metabolism</keyword>
<comment type="catalytic activity">
    <reaction evidence="7">
        <text>N-acetyl-D-glucosamine 6-phosphate + H2O = D-glucosamine 6-phosphate + acetate</text>
        <dbReference type="Rhea" id="RHEA:22936"/>
        <dbReference type="ChEBI" id="CHEBI:15377"/>
        <dbReference type="ChEBI" id="CHEBI:30089"/>
        <dbReference type="ChEBI" id="CHEBI:57513"/>
        <dbReference type="ChEBI" id="CHEBI:58725"/>
        <dbReference type="EC" id="3.5.1.25"/>
    </reaction>
</comment>
<comment type="caution">
    <text evidence="9">The sequence shown here is derived from an EMBL/GenBank/DDBJ whole genome shotgun (WGS) entry which is preliminary data.</text>
</comment>
<dbReference type="InterPro" id="IPR032466">
    <property type="entry name" value="Metal_Hydrolase"/>
</dbReference>
<keyword evidence="4" id="KW-0479">Metal-binding</keyword>
<dbReference type="InterPro" id="IPR003764">
    <property type="entry name" value="GlcNAc_6-P_deAcase"/>
</dbReference>
<dbReference type="Gene3D" id="3.20.20.140">
    <property type="entry name" value="Metal-dependent hydrolases"/>
    <property type="match status" value="1"/>
</dbReference>
<dbReference type="OrthoDB" id="10264777at2759"/>
<evidence type="ECO:0000256" key="2">
    <source>
        <dbReference type="ARBA" id="ARBA00011899"/>
    </source>
</evidence>
<evidence type="ECO:0000256" key="1">
    <source>
        <dbReference type="ARBA" id="ARBA00010716"/>
    </source>
</evidence>
<gene>
    <name evidence="9" type="primary">AMDHD2_1</name>
    <name evidence="9" type="ORF">LSUB1_G005696</name>
</gene>
<dbReference type="AlphaFoldDB" id="A0A8H8U8G4"/>
<feature type="domain" description="Amidohydrolase-related" evidence="8">
    <location>
        <begin position="65"/>
        <end position="411"/>
    </location>
</feature>
<dbReference type="InterPro" id="IPR006680">
    <property type="entry name" value="Amidohydro-rel"/>
</dbReference>
<sequence>MPSAVPTNNNEIITKFTNCRLVKGDELVEQDLWVSSATGTIVRSQEAFYGAHATPDVTINLGGRIISPGLIDVQLNGAFGFNFSSIPEEPSSYGKTLRQVNKSIIQTGVTSYLPTLTTQPQEVYHNALPYLGPSGGLRIASDGAESLGAHCEGPFISPTKNGVHPVECITPALNGFSDLEAMYGATNINPTLDPLSGTLQAPKIKKITAAPEIGAMMRTIPDITARGIVYSIGHTEASYEEASLAIASGATMITHLFNAMRPLHHRNPGVFGVLGIAESLPRPYFGIIADGIHLHPTSIKIAFNAHPEGFILVTDAMHLVGLPDGVYEWNNGERILKRGSQLLLEGTEKIAGSSITLIECVSNFLNFSGASVPQALKAVTATPAAMLGLSGVKGSLESDADADLVVLDEEVDAMGKRSLRVDQVWKFGSFIMTEVLRLPYLRAFIGASLRGRKLQIVQMITRPFSGGTAELDIPD</sequence>
<name>A0A8H8U8G4_9HELO</name>
<evidence type="ECO:0000256" key="7">
    <source>
        <dbReference type="ARBA" id="ARBA00047647"/>
    </source>
</evidence>
<dbReference type="PANTHER" id="PTHR11113:SF14">
    <property type="entry name" value="N-ACETYLGLUCOSAMINE-6-PHOSPHATE DEACETYLASE"/>
    <property type="match status" value="1"/>
</dbReference>
<evidence type="ECO:0000256" key="5">
    <source>
        <dbReference type="ARBA" id="ARBA00022801"/>
    </source>
</evidence>
<dbReference type="SUPFAM" id="SSF51556">
    <property type="entry name" value="Metallo-dependent hydrolases"/>
    <property type="match status" value="1"/>
</dbReference>
<dbReference type="GO" id="GO:0006046">
    <property type="term" value="P:N-acetylglucosamine catabolic process"/>
    <property type="evidence" value="ECO:0007669"/>
    <property type="project" value="TreeGrafter"/>
</dbReference>
<dbReference type="EC" id="3.5.1.25" evidence="2"/>